<evidence type="ECO:0000256" key="4">
    <source>
        <dbReference type="ARBA" id="ARBA00023136"/>
    </source>
</evidence>
<evidence type="ECO:0000256" key="2">
    <source>
        <dbReference type="ARBA" id="ARBA00022692"/>
    </source>
</evidence>
<feature type="transmembrane region" description="Helical" evidence="5">
    <location>
        <begin position="256"/>
        <end position="276"/>
    </location>
</feature>
<dbReference type="InterPro" id="IPR036259">
    <property type="entry name" value="MFS_trans_sf"/>
</dbReference>
<dbReference type="GO" id="GO:0005886">
    <property type="term" value="C:plasma membrane"/>
    <property type="evidence" value="ECO:0007669"/>
    <property type="project" value="UniProtKB-SubCell"/>
</dbReference>
<protein>
    <submittedName>
        <fullName evidence="6">MFS transporter</fullName>
    </submittedName>
</protein>
<feature type="transmembrane region" description="Helical" evidence="5">
    <location>
        <begin position="306"/>
        <end position="323"/>
    </location>
</feature>
<keyword evidence="3 5" id="KW-1133">Transmembrane helix</keyword>
<feature type="transmembrane region" description="Helical" evidence="5">
    <location>
        <begin position="54"/>
        <end position="72"/>
    </location>
</feature>
<dbReference type="InterPro" id="IPR053160">
    <property type="entry name" value="MFS_DHA3_Transporter"/>
</dbReference>
<dbReference type="GO" id="GO:0022857">
    <property type="term" value="F:transmembrane transporter activity"/>
    <property type="evidence" value="ECO:0007669"/>
    <property type="project" value="InterPro"/>
</dbReference>
<feature type="transmembrane region" description="Helical" evidence="5">
    <location>
        <begin position="84"/>
        <end position="100"/>
    </location>
</feature>
<dbReference type="AlphaFoldDB" id="A0A117KVC2"/>
<dbReference type="PANTHER" id="PTHR23530:SF1">
    <property type="entry name" value="PERMEASE, MAJOR FACILITATOR SUPERFAMILY-RELATED"/>
    <property type="match status" value="1"/>
</dbReference>
<dbReference type="PANTHER" id="PTHR23530">
    <property type="entry name" value="TRANSPORT PROTEIN-RELATED"/>
    <property type="match status" value="1"/>
</dbReference>
<dbReference type="RefSeq" id="WP_278428859.1">
    <property type="nucleotide sequence ID" value="NZ_DOLB01000065.1"/>
</dbReference>
<dbReference type="PROSITE" id="PS00216">
    <property type="entry name" value="SUGAR_TRANSPORT_1"/>
    <property type="match status" value="1"/>
</dbReference>
<accession>A0A117KVC2</accession>
<dbReference type="Gene3D" id="1.20.1250.20">
    <property type="entry name" value="MFS general substrate transporter like domains"/>
    <property type="match status" value="1"/>
</dbReference>
<evidence type="ECO:0000256" key="1">
    <source>
        <dbReference type="ARBA" id="ARBA00004651"/>
    </source>
</evidence>
<dbReference type="InterPro" id="IPR005829">
    <property type="entry name" value="Sugar_transporter_CS"/>
</dbReference>
<feature type="transmembrane region" description="Helical" evidence="5">
    <location>
        <begin position="106"/>
        <end position="126"/>
    </location>
</feature>
<feature type="transmembrane region" description="Helical" evidence="5">
    <location>
        <begin position="12"/>
        <end position="34"/>
    </location>
</feature>
<dbReference type="SUPFAM" id="SSF103473">
    <property type="entry name" value="MFS general substrate transporter"/>
    <property type="match status" value="1"/>
</dbReference>
<dbReference type="EMBL" id="DOLB01000065">
    <property type="protein sequence ID" value="HBT48970.1"/>
    <property type="molecule type" value="Genomic_DNA"/>
</dbReference>
<evidence type="ECO:0000256" key="3">
    <source>
        <dbReference type="ARBA" id="ARBA00022989"/>
    </source>
</evidence>
<feature type="transmembrane region" description="Helical" evidence="5">
    <location>
        <begin position="374"/>
        <end position="395"/>
    </location>
</feature>
<evidence type="ECO:0000313" key="7">
    <source>
        <dbReference type="Proteomes" id="UP000264445"/>
    </source>
</evidence>
<gene>
    <name evidence="6" type="ORF">DEA61_03810</name>
</gene>
<keyword evidence="2 5" id="KW-0812">Transmembrane</keyword>
<name>A0A117KVC2_9THEO</name>
<comment type="caution">
    <text evidence="6">The sequence shown here is derived from an EMBL/GenBank/DDBJ whole genome shotgun (WGS) entry which is preliminary data.</text>
</comment>
<dbReference type="InterPro" id="IPR011701">
    <property type="entry name" value="MFS"/>
</dbReference>
<sequence>MTEHSTNGKMLYTYYIRRYIIAVCLVEFFAFKILDPYYIQFMTTEKGLGLTPTQFGFFVSLASAVTSAIDYLSGAFADQLGRRLSWGLAMFCYGAGMLWLSSISAFGPALVTAVLMGISYAFTSGAREAWLYDSVGQEGTREAFGKLYLYSIPFTAIGMVVAYILGSLGSLRIPIALTGVIIIANGFFIMTFPENYGNYRRRGWLEILKTGFYQFLESRVLWITAVQSFFFTLPIWITTAWWITYMVEQFGVDLKGTAFAFGVTSLAAAVTGFYICKIKITDYRKLILWPTLLSALAFLLMPLVPVPWAFVALVIVAIASSYLRRSGITLLENEQISVERATALSFLNTLRSAFWAVTPPLWGTLISVLGLKVMFFFAGVASLISLFLLKLALVLRGGKKYE</sequence>
<feature type="transmembrane region" description="Helical" evidence="5">
    <location>
        <begin position="220"/>
        <end position="244"/>
    </location>
</feature>
<feature type="transmembrane region" description="Helical" evidence="5">
    <location>
        <begin position="171"/>
        <end position="192"/>
    </location>
</feature>
<keyword evidence="4 5" id="KW-0472">Membrane</keyword>
<feature type="transmembrane region" description="Helical" evidence="5">
    <location>
        <begin position="147"/>
        <end position="165"/>
    </location>
</feature>
<evidence type="ECO:0000256" key="5">
    <source>
        <dbReference type="SAM" id="Phobius"/>
    </source>
</evidence>
<proteinExistence type="predicted"/>
<evidence type="ECO:0000313" key="6">
    <source>
        <dbReference type="EMBL" id="HBT48970.1"/>
    </source>
</evidence>
<dbReference type="Proteomes" id="UP000264445">
    <property type="component" value="Unassembled WGS sequence"/>
</dbReference>
<dbReference type="Pfam" id="PF07690">
    <property type="entry name" value="MFS_1"/>
    <property type="match status" value="1"/>
</dbReference>
<reference evidence="6 7" key="1">
    <citation type="journal article" date="2018" name="Nat. Biotechnol.">
        <title>A standardized bacterial taxonomy based on genome phylogeny substantially revises the tree of life.</title>
        <authorList>
            <person name="Parks D.H."/>
            <person name="Chuvochina M."/>
            <person name="Waite D.W."/>
            <person name="Rinke C."/>
            <person name="Skarshewski A."/>
            <person name="Chaumeil P.A."/>
            <person name="Hugenholtz P."/>
        </authorList>
    </citation>
    <scope>NUCLEOTIDE SEQUENCE [LARGE SCALE GENOMIC DNA]</scope>
    <source>
        <strain evidence="6">UBA12544</strain>
    </source>
</reference>
<comment type="subcellular location">
    <subcellularLocation>
        <location evidence="1">Cell membrane</location>
        <topology evidence="1">Multi-pass membrane protein</topology>
    </subcellularLocation>
</comment>
<organism evidence="6 7">
    <name type="scientific">Caldanaerobacter subterraneus</name>
    <dbReference type="NCBI Taxonomy" id="911092"/>
    <lineage>
        <taxon>Bacteria</taxon>
        <taxon>Bacillati</taxon>
        <taxon>Bacillota</taxon>
        <taxon>Clostridia</taxon>
        <taxon>Thermoanaerobacterales</taxon>
        <taxon>Thermoanaerobacteraceae</taxon>
        <taxon>Caldanaerobacter</taxon>
    </lineage>
</organism>